<dbReference type="GO" id="GO:0030170">
    <property type="term" value="F:pyridoxal phosphate binding"/>
    <property type="evidence" value="ECO:0007669"/>
    <property type="project" value="InterPro"/>
</dbReference>
<comment type="similarity">
    <text evidence="2">Belongs to the class-I pyridoxal-phosphate-dependent aminotransferase family.</text>
</comment>
<evidence type="ECO:0000256" key="1">
    <source>
        <dbReference type="ARBA" id="ARBA00001933"/>
    </source>
</evidence>
<name>A0A098L8E6_9BACT</name>
<gene>
    <name evidence="8" type="ORF">MYP_197</name>
</gene>
<evidence type="ECO:0000256" key="6">
    <source>
        <dbReference type="ARBA" id="ARBA00022898"/>
    </source>
</evidence>
<dbReference type="Proteomes" id="UP000030185">
    <property type="component" value="Unassembled WGS sequence"/>
</dbReference>
<reference evidence="8 9" key="1">
    <citation type="submission" date="2014-09" db="EMBL/GenBank/DDBJ databases">
        <title>Sporocytophaga myxococcoides PG-01 genome sequencing.</title>
        <authorList>
            <person name="Liu L."/>
            <person name="Gao P.J."/>
            <person name="Chen G.J."/>
            <person name="Wang L.S."/>
        </authorList>
    </citation>
    <scope>NUCLEOTIDE SEQUENCE [LARGE SCALE GENOMIC DNA]</scope>
    <source>
        <strain evidence="8 9">PG-01</strain>
    </source>
</reference>
<comment type="cofactor">
    <cofactor evidence="1">
        <name>pyridoxal 5'-phosphate</name>
        <dbReference type="ChEBI" id="CHEBI:597326"/>
    </cofactor>
</comment>
<evidence type="ECO:0000259" key="7">
    <source>
        <dbReference type="Pfam" id="PF00155"/>
    </source>
</evidence>
<dbReference type="InterPro" id="IPR015421">
    <property type="entry name" value="PyrdxlP-dep_Trfase_major"/>
</dbReference>
<dbReference type="FunFam" id="3.40.640.10:FF:000053">
    <property type="entry name" value="Aminotransferase, class I"/>
    <property type="match status" value="1"/>
</dbReference>
<dbReference type="InterPro" id="IPR015422">
    <property type="entry name" value="PyrdxlP-dep_Trfase_small"/>
</dbReference>
<evidence type="ECO:0000256" key="2">
    <source>
        <dbReference type="ARBA" id="ARBA00007441"/>
    </source>
</evidence>
<feature type="domain" description="Aminotransferase class I/classII large" evidence="7">
    <location>
        <begin position="54"/>
        <end position="382"/>
    </location>
</feature>
<dbReference type="PANTHER" id="PTHR42790">
    <property type="entry name" value="AMINOTRANSFERASE"/>
    <property type="match status" value="1"/>
</dbReference>
<proteinExistence type="inferred from homology"/>
<dbReference type="InterPro" id="IPR050859">
    <property type="entry name" value="Class-I_PLP-dep_aminotransf"/>
</dbReference>
<dbReference type="InterPro" id="IPR004839">
    <property type="entry name" value="Aminotransferase_I/II_large"/>
</dbReference>
<evidence type="ECO:0000313" key="9">
    <source>
        <dbReference type="Proteomes" id="UP000030185"/>
    </source>
</evidence>
<evidence type="ECO:0000256" key="5">
    <source>
        <dbReference type="ARBA" id="ARBA00022679"/>
    </source>
</evidence>
<comment type="caution">
    <text evidence="8">The sequence shown here is derived from an EMBL/GenBank/DDBJ whole genome shotgun (WGS) entry which is preliminary data.</text>
</comment>
<dbReference type="CDD" id="cd00609">
    <property type="entry name" value="AAT_like"/>
    <property type="match status" value="1"/>
</dbReference>
<dbReference type="EMBL" id="BBLT01000001">
    <property type="protein sequence ID" value="GAL82971.1"/>
    <property type="molecule type" value="Genomic_DNA"/>
</dbReference>
<dbReference type="PANTHER" id="PTHR42790:SF19">
    <property type="entry name" value="KYNURENINE_ALPHA-AMINOADIPATE AMINOTRANSFERASE, MITOCHONDRIAL"/>
    <property type="match status" value="1"/>
</dbReference>
<keyword evidence="4" id="KW-0032">Aminotransferase</keyword>
<dbReference type="Gene3D" id="3.90.1150.10">
    <property type="entry name" value="Aspartate Aminotransferase, domain 1"/>
    <property type="match status" value="1"/>
</dbReference>
<comment type="subunit">
    <text evidence="3">Homodimer.</text>
</comment>
<dbReference type="AlphaFoldDB" id="A0A098L8E6"/>
<dbReference type="eggNOG" id="COG1167">
    <property type="taxonomic scope" value="Bacteria"/>
</dbReference>
<keyword evidence="5" id="KW-0808">Transferase</keyword>
<organism evidence="8 9">
    <name type="scientific">Sporocytophaga myxococcoides</name>
    <dbReference type="NCBI Taxonomy" id="153721"/>
    <lineage>
        <taxon>Bacteria</taxon>
        <taxon>Pseudomonadati</taxon>
        <taxon>Bacteroidota</taxon>
        <taxon>Cytophagia</taxon>
        <taxon>Cytophagales</taxon>
        <taxon>Cytophagaceae</taxon>
        <taxon>Sporocytophaga</taxon>
    </lineage>
</organism>
<dbReference type="Pfam" id="PF00155">
    <property type="entry name" value="Aminotran_1_2"/>
    <property type="match status" value="1"/>
</dbReference>
<dbReference type="STRING" id="153721.MYP_197"/>
<evidence type="ECO:0000256" key="4">
    <source>
        <dbReference type="ARBA" id="ARBA00022576"/>
    </source>
</evidence>
<keyword evidence="9" id="KW-1185">Reference proteome</keyword>
<dbReference type="InterPro" id="IPR015424">
    <property type="entry name" value="PyrdxlP-dep_Trfase"/>
</dbReference>
<dbReference type="SUPFAM" id="SSF53383">
    <property type="entry name" value="PLP-dependent transferases"/>
    <property type="match status" value="1"/>
</dbReference>
<dbReference type="RefSeq" id="WP_045458967.1">
    <property type="nucleotide sequence ID" value="NZ_BBLT01000001.1"/>
</dbReference>
<dbReference type="GO" id="GO:0008483">
    <property type="term" value="F:transaminase activity"/>
    <property type="evidence" value="ECO:0007669"/>
    <property type="project" value="UniProtKB-KW"/>
</dbReference>
<keyword evidence="6" id="KW-0663">Pyridoxal phosphate</keyword>
<protein>
    <submittedName>
        <fullName evidence="8">Transcriptional regulator</fullName>
    </submittedName>
</protein>
<evidence type="ECO:0000313" key="8">
    <source>
        <dbReference type="EMBL" id="GAL82971.1"/>
    </source>
</evidence>
<evidence type="ECO:0000256" key="3">
    <source>
        <dbReference type="ARBA" id="ARBA00011738"/>
    </source>
</evidence>
<dbReference type="GO" id="GO:1901605">
    <property type="term" value="P:alpha-amino acid metabolic process"/>
    <property type="evidence" value="ECO:0007669"/>
    <property type="project" value="TreeGrafter"/>
</dbReference>
<accession>A0A098L8E6</accession>
<sequence length="401" mass="45094">MKTETVFYEFSERTNSIPVSFIREILKVASSKDLISFAGGLPNAAFFPIKALQEISNKVIKEDGAKALQYNITEGYLPLKEWIVKWYRTKRGIDVSPDEILITSGSQQGLDLIGKIFINKGDQIFMENPGYLGAIQSFSAYQPELIPISLTSQGIDVEELNEKSTAVKSKFIYGVPNFQNPTGITYSAETRLKLARLLDDKKLLFVEDDPYGDIRFKGKVLPGLLTLNKKRTIHLGSFSKMISPGLRLGWIIANKEIINKLVLAKQASDLHTNMLSQMIVSEFLREYGIEDHLALLHKEYGKRCDLMRSLIQEFFPNTTEVSQPEGGMFMWVKLPDEYPVKDILEESIRAGILFVPGAEFCTSSKKENAMRLNFSNASEEEILLGIVKIGMAIDKCRKKGG</sequence>
<dbReference type="Gene3D" id="3.40.640.10">
    <property type="entry name" value="Type I PLP-dependent aspartate aminotransferase-like (Major domain)"/>
    <property type="match status" value="1"/>
</dbReference>